<keyword evidence="1" id="KW-0472">Membrane</keyword>
<keyword evidence="1" id="KW-1133">Transmembrane helix</keyword>
<dbReference type="AlphaFoldDB" id="A0A4R6XJL5"/>
<keyword evidence="1" id="KW-0812">Transmembrane</keyword>
<protein>
    <submittedName>
        <fullName evidence="2">Uncharacterized protein</fullName>
    </submittedName>
</protein>
<feature type="transmembrane region" description="Helical" evidence="1">
    <location>
        <begin position="77"/>
        <end position="101"/>
    </location>
</feature>
<comment type="caution">
    <text evidence="2">The sequence shown here is derived from an EMBL/GenBank/DDBJ whole genome shotgun (WGS) entry which is preliminary data.</text>
</comment>
<proteinExistence type="predicted"/>
<evidence type="ECO:0000313" key="3">
    <source>
        <dbReference type="Proteomes" id="UP000295724"/>
    </source>
</evidence>
<keyword evidence="3" id="KW-1185">Reference proteome</keyword>
<evidence type="ECO:0000256" key="1">
    <source>
        <dbReference type="SAM" id="Phobius"/>
    </source>
</evidence>
<accession>A0A4R6XJL5</accession>
<dbReference type="Proteomes" id="UP000295724">
    <property type="component" value="Unassembled WGS sequence"/>
</dbReference>
<gene>
    <name evidence="2" type="ORF">C8D91_2461</name>
</gene>
<feature type="transmembrane region" description="Helical" evidence="1">
    <location>
        <begin position="34"/>
        <end position="56"/>
    </location>
</feature>
<reference evidence="2 3" key="1">
    <citation type="submission" date="2019-03" db="EMBL/GenBank/DDBJ databases">
        <title>Genomic Encyclopedia of Type Strains, Phase IV (KMG-IV): sequencing the most valuable type-strain genomes for metagenomic binning, comparative biology and taxonomic classification.</title>
        <authorList>
            <person name="Goeker M."/>
        </authorList>
    </citation>
    <scope>NUCLEOTIDE SEQUENCE [LARGE SCALE GENOMIC DNA]</scope>
    <source>
        <strain evidence="2 3">DSM 25488</strain>
    </source>
</reference>
<sequence>MKITKYRIIGLIFVVLIPVHLVFNFDEDLNGPDIMSFGLIFVLFFTSLYSLILDHLPIELTDEEKQKAINQKVNSPVLLTAKFILNLMIIVGLLIMMLGLVQKVLV</sequence>
<name>A0A4R6XJL5_9GAMM</name>
<dbReference type="EMBL" id="SNZB01000006">
    <property type="protein sequence ID" value="TDR17403.1"/>
    <property type="molecule type" value="Genomic_DNA"/>
</dbReference>
<evidence type="ECO:0000313" key="2">
    <source>
        <dbReference type="EMBL" id="TDR17403.1"/>
    </source>
</evidence>
<dbReference type="RefSeq" id="WP_099018774.1">
    <property type="nucleotide sequence ID" value="NZ_NIHB01000002.1"/>
</dbReference>
<organism evidence="2 3">
    <name type="scientific">Marinicella litoralis</name>
    <dbReference type="NCBI Taxonomy" id="644220"/>
    <lineage>
        <taxon>Bacteria</taxon>
        <taxon>Pseudomonadati</taxon>
        <taxon>Pseudomonadota</taxon>
        <taxon>Gammaproteobacteria</taxon>
        <taxon>Lysobacterales</taxon>
        <taxon>Marinicellaceae</taxon>
        <taxon>Marinicella</taxon>
    </lineage>
</organism>